<reference evidence="1" key="1">
    <citation type="submission" date="2014-09" db="EMBL/GenBank/DDBJ databases">
        <authorList>
            <person name="Magalhaes I.L.F."/>
            <person name="Oliveira U."/>
            <person name="Santos F.R."/>
            <person name="Vidigal T.H.D.A."/>
            <person name="Brescovit A.D."/>
            <person name="Santos A.J."/>
        </authorList>
    </citation>
    <scope>NUCLEOTIDE SEQUENCE</scope>
    <source>
        <tissue evidence="1">Shoot tissue taken approximately 20 cm above the soil surface</tissue>
    </source>
</reference>
<name>A0A0A9BTD2_ARUDO</name>
<protein>
    <submittedName>
        <fullName evidence="1">Uncharacterized protein</fullName>
    </submittedName>
</protein>
<organism evidence="1">
    <name type="scientific">Arundo donax</name>
    <name type="common">Giant reed</name>
    <name type="synonym">Donax arundinaceus</name>
    <dbReference type="NCBI Taxonomy" id="35708"/>
    <lineage>
        <taxon>Eukaryota</taxon>
        <taxon>Viridiplantae</taxon>
        <taxon>Streptophyta</taxon>
        <taxon>Embryophyta</taxon>
        <taxon>Tracheophyta</taxon>
        <taxon>Spermatophyta</taxon>
        <taxon>Magnoliopsida</taxon>
        <taxon>Liliopsida</taxon>
        <taxon>Poales</taxon>
        <taxon>Poaceae</taxon>
        <taxon>PACMAD clade</taxon>
        <taxon>Arundinoideae</taxon>
        <taxon>Arundineae</taxon>
        <taxon>Arundo</taxon>
    </lineage>
</organism>
<sequence>MWGESALIGTTSVYFY</sequence>
<proteinExistence type="predicted"/>
<dbReference type="EMBL" id="GBRH01232437">
    <property type="protein sequence ID" value="JAD65458.1"/>
    <property type="molecule type" value="Transcribed_RNA"/>
</dbReference>
<reference evidence="1" key="2">
    <citation type="journal article" date="2015" name="Data Brief">
        <title>Shoot transcriptome of the giant reed, Arundo donax.</title>
        <authorList>
            <person name="Barrero R.A."/>
            <person name="Guerrero F.D."/>
            <person name="Moolhuijzen P."/>
            <person name="Goolsby J.A."/>
            <person name="Tidwell J."/>
            <person name="Bellgard S.E."/>
            <person name="Bellgard M.I."/>
        </authorList>
    </citation>
    <scope>NUCLEOTIDE SEQUENCE</scope>
    <source>
        <tissue evidence="1">Shoot tissue taken approximately 20 cm above the soil surface</tissue>
    </source>
</reference>
<dbReference type="AlphaFoldDB" id="A0A0A9BTD2"/>
<evidence type="ECO:0000313" key="1">
    <source>
        <dbReference type="EMBL" id="JAD65458.1"/>
    </source>
</evidence>
<accession>A0A0A9BTD2</accession>